<evidence type="ECO:0000256" key="13">
    <source>
        <dbReference type="SAM" id="MobiDB-lite"/>
    </source>
</evidence>
<dbReference type="GO" id="GO:0016787">
    <property type="term" value="F:hydrolase activity"/>
    <property type="evidence" value="ECO:0007669"/>
    <property type="project" value="UniProtKB-KW"/>
</dbReference>
<comment type="similarity">
    <text evidence="4">Belongs to the HARBI1 family.</text>
</comment>
<evidence type="ECO:0000259" key="14">
    <source>
        <dbReference type="Pfam" id="PF13359"/>
    </source>
</evidence>
<evidence type="ECO:0000313" key="16">
    <source>
        <dbReference type="Proteomes" id="UP000433483"/>
    </source>
</evidence>
<proteinExistence type="inferred from homology"/>
<evidence type="ECO:0000256" key="11">
    <source>
        <dbReference type="ARBA" id="ARBA00030126"/>
    </source>
</evidence>
<keyword evidence="8" id="KW-0479">Metal-binding</keyword>
<comment type="subcellular location">
    <subcellularLocation>
        <location evidence="3">Cytoplasm</location>
    </subcellularLocation>
    <subcellularLocation>
        <location evidence="2">Nucleus</location>
    </subcellularLocation>
</comment>
<comment type="caution">
    <text evidence="15">The sequence shown here is derived from an EMBL/GenBank/DDBJ whole genome shotgun (WGS) entry which is preliminary data.</text>
</comment>
<evidence type="ECO:0000256" key="4">
    <source>
        <dbReference type="ARBA" id="ARBA00006958"/>
    </source>
</evidence>
<keyword evidence="10" id="KW-0539">Nucleus</keyword>
<evidence type="ECO:0000256" key="7">
    <source>
        <dbReference type="ARBA" id="ARBA00022722"/>
    </source>
</evidence>
<name>A0A6A3XRY3_9STRA</name>
<evidence type="ECO:0000256" key="9">
    <source>
        <dbReference type="ARBA" id="ARBA00022801"/>
    </source>
</evidence>
<evidence type="ECO:0000256" key="5">
    <source>
        <dbReference type="ARBA" id="ARBA00015519"/>
    </source>
</evidence>
<dbReference type="Pfam" id="PF13359">
    <property type="entry name" value="DDE_Tnp_4"/>
    <property type="match status" value="1"/>
</dbReference>
<evidence type="ECO:0000256" key="10">
    <source>
        <dbReference type="ARBA" id="ARBA00023242"/>
    </source>
</evidence>
<evidence type="ECO:0000256" key="1">
    <source>
        <dbReference type="ARBA" id="ARBA00001968"/>
    </source>
</evidence>
<dbReference type="OrthoDB" id="108131at2759"/>
<dbReference type="GO" id="GO:0005737">
    <property type="term" value="C:cytoplasm"/>
    <property type="evidence" value="ECO:0007669"/>
    <property type="project" value="UniProtKB-SubCell"/>
</dbReference>
<reference evidence="15 16" key="1">
    <citation type="submission" date="2018-08" db="EMBL/GenBank/DDBJ databases">
        <title>Genomic investigation of the strawberry pathogen Phytophthora fragariae indicates pathogenicity is determined by transcriptional variation in three key races.</title>
        <authorList>
            <person name="Adams T.M."/>
            <person name="Armitage A.D."/>
            <person name="Sobczyk M.K."/>
            <person name="Bates H.J."/>
            <person name="Dunwell J.M."/>
            <person name="Nellist C.F."/>
            <person name="Harrison R.J."/>
        </authorList>
    </citation>
    <scope>NUCLEOTIDE SEQUENCE [LARGE SCALE GENOMIC DNA]</scope>
    <source>
        <strain evidence="15 16">NOV-27</strain>
    </source>
</reference>
<evidence type="ECO:0000256" key="12">
    <source>
        <dbReference type="ARBA" id="ARBA00045850"/>
    </source>
</evidence>
<evidence type="ECO:0000313" key="15">
    <source>
        <dbReference type="EMBL" id="KAE9207127.1"/>
    </source>
</evidence>
<sequence length="400" mass="45367">MPESERAKLLRSLSSTIFCQALLDELDDSDSQSADLDEAQDMYCGVNLNRYLGSRSNVARSDAHRHLVFDLRDDEFKKSLRVTKPMFESVWQLIRGDVRFAQRGTKPQRDVAVQLAIALEWFEACGNGNSNWNHVRHYGVGAGTVTAYVSRVRQALLQHYGRYVKWPSDIHRAVSSAFHRERYGLPGVIGMVDGTHVCFDQKPHIDGALHYNRKCRYSLNVQVVCNEDKRILMIYTGWPGSCADFTVFAKSPVLQQTSKHFKADQFLLGDSGYAVSKHVITPYKKPAALRPDNAAFNDVHCSTRVIVENTIGLWKNRWMSLKGIRTQVRKKKDFAVVNNHILACAMLHNIGLEVNDVWDDDTNSDDEDSNDNNTETEDEAARAGFNKRERLKRGLLGMSN</sequence>
<feature type="region of interest" description="Disordered" evidence="13">
    <location>
        <begin position="359"/>
        <end position="400"/>
    </location>
</feature>
<dbReference type="InterPro" id="IPR045249">
    <property type="entry name" value="HARBI1-like"/>
</dbReference>
<feature type="domain" description="DDE Tnp4" evidence="14">
    <location>
        <begin position="192"/>
        <end position="349"/>
    </location>
</feature>
<protein>
    <recommendedName>
        <fullName evidence="5">Putative nuclease HARBI1</fullName>
    </recommendedName>
    <alternativeName>
        <fullName evidence="11">Harbinger transposase-derived nuclease</fullName>
    </alternativeName>
</protein>
<comment type="cofactor">
    <cofactor evidence="1">
        <name>a divalent metal cation</name>
        <dbReference type="ChEBI" id="CHEBI:60240"/>
    </cofactor>
</comment>
<gene>
    <name evidence="15" type="ORF">PF005_g12746</name>
</gene>
<evidence type="ECO:0000256" key="3">
    <source>
        <dbReference type="ARBA" id="ARBA00004496"/>
    </source>
</evidence>
<dbReference type="InterPro" id="IPR027806">
    <property type="entry name" value="HARBI1_dom"/>
</dbReference>
<organism evidence="15 16">
    <name type="scientific">Phytophthora fragariae</name>
    <dbReference type="NCBI Taxonomy" id="53985"/>
    <lineage>
        <taxon>Eukaryota</taxon>
        <taxon>Sar</taxon>
        <taxon>Stramenopiles</taxon>
        <taxon>Oomycota</taxon>
        <taxon>Peronosporomycetes</taxon>
        <taxon>Peronosporales</taxon>
        <taxon>Peronosporaceae</taxon>
        <taxon>Phytophthora</taxon>
    </lineage>
</organism>
<dbReference type="PANTHER" id="PTHR22930:SF85">
    <property type="entry name" value="GH03217P-RELATED"/>
    <property type="match status" value="1"/>
</dbReference>
<dbReference type="GO" id="GO:0005634">
    <property type="term" value="C:nucleus"/>
    <property type="evidence" value="ECO:0007669"/>
    <property type="project" value="UniProtKB-SubCell"/>
</dbReference>
<dbReference type="EMBL" id="QXGB01000683">
    <property type="protein sequence ID" value="KAE9207127.1"/>
    <property type="molecule type" value="Genomic_DNA"/>
</dbReference>
<keyword evidence="16" id="KW-1185">Reference proteome</keyword>
<dbReference type="PRINTS" id="PR02086">
    <property type="entry name" value="PUTNUCHARBI1"/>
</dbReference>
<keyword evidence="7" id="KW-0540">Nuclease</keyword>
<keyword evidence="6" id="KW-0963">Cytoplasm</keyword>
<accession>A0A6A3XRY3</accession>
<keyword evidence="9" id="KW-0378">Hydrolase</keyword>
<evidence type="ECO:0000256" key="6">
    <source>
        <dbReference type="ARBA" id="ARBA00022490"/>
    </source>
</evidence>
<dbReference type="Proteomes" id="UP000433483">
    <property type="component" value="Unassembled WGS sequence"/>
</dbReference>
<dbReference type="GO" id="GO:0004518">
    <property type="term" value="F:nuclease activity"/>
    <property type="evidence" value="ECO:0007669"/>
    <property type="project" value="UniProtKB-KW"/>
</dbReference>
<comment type="function">
    <text evidence="12">Transposase-derived protein that may have nuclease activity. Does not have transposase activity.</text>
</comment>
<feature type="compositionally biased region" description="Acidic residues" evidence="13">
    <location>
        <begin position="359"/>
        <end position="378"/>
    </location>
</feature>
<dbReference type="PANTHER" id="PTHR22930">
    <property type="match status" value="1"/>
</dbReference>
<dbReference type="GO" id="GO:0046872">
    <property type="term" value="F:metal ion binding"/>
    <property type="evidence" value="ECO:0007669"/>
    <property type="project" value="UniProtKB-KW"/>
</dbReference>
<dbReference type="InterPro" id="IPR026103">
    <property type="entry name" value="HARBI1_animal"/>
</dbReference>
<evidence type="ECO:0000256" key="2">
    <source>
        <dbReference type="ARBA" id="ARBA00004123"/>
    </source>
</evidence>
<dbReference type="AlphaFoldDB" id="A0A6A3XRY3"/>
<evidence type="ECO:0000256" key="8">
    <source>
        <dbReference type="ARBA" id="ARBA00022723"/>
    </source>
</evidence>